<dbReference type="InterPro" id="IPR009081">
    <property type="entry name" value="PP-bd_ACP"/>
</dbReference>
<dbReference type="SUPFAM" id="SSF53474">
    <property type="entry name" value="alpha/beta-Hydrolases"/>
    <property type="match status" value="1"/>
</dbReference>
<gene>
    <name evidence="9" type="ORF">H7I41_16465</name>
</gene>
<dbReference type="PANTHER" id="PTHR45527:SF1">
    <property type="entry name" value="FATTY ACID SYNTHASE"/>
    <property type="match status" value="1"/>
</dbReference>
<dbReference type="InterPro" id="IPR006162">
    <property type="entry name" value="Ppantetheine_attach_site"/>
</dbReference>
<dbReference type="CDD" id="cd05930">
    <property type="entry name" value="A_NRPS"/>
    <property type="match status" value="1"/>
</dbReference>
<feature type="region of interest" description="Disordered" evidence="7">
    <location>
        <begin position="1"/>
        <end position="24"/>
    </location>
</feature>
<reference evidence="9" key="1">
    <citation type="submission" date="2020-07" db="EMBL/GenBank/DDBJ databases">
        <authorList>
            <person name="Pettersson B.M.F."/>
            <person name="Behra P.R.K."/>
            <person name="Ramesh M."/>
            <person name="Das S."/>
            <person name="Dasgupta S."/>
            <person name="Kirsebom L.A."/>
        </authorList>
    </citation>
    <scope>NUCLEOTIDE SEQUENCE</scope>
    <source>
        <strain evidence="9">DSM 44615</strain>
    </source>
</reference>
<dbReference type="Gene3D" id="3.40.50.980">
    <property type="match status" value="4"/>
</dbReference>
<dbReference type="InterPro" id="IPR020845">
    <property type="entry name" value="AMP-binding_CS"/>
</dbReference>
<feature type="non-terminal residue" evidence="9">
    <location>
        <position position="1"/>
    </location>
</feature>
<dbReference type="Gene3D" id="1.10.1200.10">
    <property type="entry name" value="ACP-like"/>
    <property type="match status" value="3"/>
</dbReference>
<dbReference type="CDD" id="cd19540">
    <property type="entry name" value="LCL_NRPS-like"/>
    <property type="match status" value="2"/>
</dbReference>
<dbReference type="Pfam" id="PF00550">
    <property type="entry name" value="PP-binding"/>
    <property type="match status" value="4"/>
</dbReference>
<dbReference type="Gene3D" id="2.30.38.10">
    <property type="entry name" value="Luciferase, Domain 3"/>
    <property type="match status" value="2"/>
</dbReference>
<dbReference type="GO" id="GO:0008610">
    <property type="term" value="P:lipid biosynthetic process"/>
    <property type="evidence" value="ECO:0007669"/>
    <property type="project" value="UniProtKB-ARBA"/>
</dbReference>
<keyword evidence="4" id="KW-0597">Phosphoprotein</keyword>
<dbReference type="Pfam" id="PF00668">
    <property type="entry name" value="Condensation"/>
    <property type="match status" value="4"/>
</dbReference>
<comment type="caution">
    <text evidence="9">The sequence shown here is derived from an EMBL/GenBank/DDBJ whole genome shotgun (WGS) entry which is preliminary data.</text>
</comment>
<dbReference type="NCBIfam" id="TIGR01733">
    <property type="entry name" value="AA-adenyl-dom"/>
    <property type="match status" value="3"/>
</dbReference>
<dbReference type="CDD" id="cd19543">
    <property type="entry name" value="DCL_NRPS"/>
    <property type="match status" value="1"/>
</dbReference>
<feature type="domain" description="Carrier" evidence="8">
    <location>
        <begin position="3622"/>
        <end position="3697"/>
    </location>
</feature>
<dbReference type="InterPro" id="IPR010060">
    <property type="entry name" value="NRPS_synth"/>
</dbReference>
<reference evidence="9" key="2">
    <citation type="journal article" date="2022" name="BMC Genomics">
        <title>Comparative genome analysis of mycobacteria focusing on tRNA and non-coding RNA.</title>
        <authorList>
            <person name="Behra P.R.K."/>
            <person name="Pettersson B.M.F."/>
            <person name="Ramesh M."/>
            <person name="Das S."/>
            <person name="Dasgupta S."/>
            <person name="Kirsebom L.A."/>
        </authorList>
    </citation>
    <scope>NUCLEOTIDE SEQUENCE</scope>
    <source>
        <strain evidence="9">DSM 44615</strain>
    </source>
</reference>
<accession>A0A9X3BNG9</accession>
<dbReference type="GO" id="GO:0031177">
    <property type="term" value="F:phosphopantetheine binding"/>
    <property type="evidence" value="ECO:0007669"/>
    <property type="project" value="InterPro"/>
</dbReference>
<dbReference type="Gene3D" id="3.40.50.1820">
    <property type="entry name" value="alpha/beta hydrolase"/>
    <property type="match status" value="1"/>
</dbReference>
<dbReference type="PANTHER" id="PTHR45527">
    <property type="entry name" value="NONRIBOSOMAL PEPTIDE SYNTHETASE"/>
    <property type="match status" value="1"/>
</dbReference>
<evidence type="ECO:0000256" key="6">
    <source>
        <dbReference type="ARBA" id="ARBA00023194"/>
    </source>
</evidence>
<name>A0A9X3BNG9_9MYCO</name>
<evidence type="ECO:0000313" key="9">
    <source>
        <dbReference type="EMBL" id="MCV7171509.1"/>
    </source>
</evidence>
<dbReference type="SUPFAM" id="SSF52777">
    <property type="entry name" value="CoA-dependent acyltransferases"/>
    <property type="match status" value="8"/>
</dbReference>
<dbReference type="Pfam" id="PF00975">
    <property type="entry name" value="Thioesterase"/>
    <property type="match status" value="1"/>
</dbReference>
<evidence type="ECO:0000256" key="7">
    <source>
        <dbReference type="SAM" id="MobiDB-lite"/>
    </source>
</evidence>
<dbReference type="FunFam" id="3.40.50.980:FF:000001">
    <property type="entry name" value="Non-ribosomal peptide synthetase"/>
    <property type="match status" value="3"/>
</dbReference>
<dbReference type="NCBIfam" id="NF003417">
    <property type="entry name" value="PRK04813.1"/>
    <property type="match status" value="3"/>
</dbReference>
<dbReference type="PROSITE" id="PS50075">
    <property type="entry name" value="CARRIER"/>
    <property type="match status" value="4"/>
</dbReference>
<dbReference type="GO" id="GO:0044550">
    <property type="term" value="P:secondary metabolite biosynthetic process"/>
    <property type="evidence" value="ECO:0007669"/>
    <property type="project" value="UniProtKB-ARBA"/>
</dbReference>
<evidence type="ECO:0000256" key="4">
    <source>
        <dbReference type="ARBA" id="ARBA00022553"/>
    </source>
</evidence>
<dbReference type="GO" id="GO:0043041">
    <property type="term" value="P:amino acid activation for nonribosomal peptide biosynthetic process"/>
    <property type="evidence" value="ECO:0007669"/>
    <property type="project" value="TreeGrafter"/>
</dbReference>
<dbReference type="FunFam" id="3.40.50.12780:FF:000012">
    <property type="entry name" value="Non-ribosomal peptide synthetase"/>
    <property type="match status" value="3"/>
</dbReference>
<dbReference type="InterPro" id="IPR023213">
    <property type="entry name" value="CAT-like_dom_sf"/>
</dbReference>
<dbReference type="GO" id="GO:0017000">
    <property type="term" value="P:antibiotic biosynthetic process"/>
    <property type="evidence" value="ECO:0007669"/>
    <property type="project" value="UniProtKB-KW"/>
</dbReference>
<protein>
    <submittedName>
        <fullName evidence="9">Amino acid adenylation domain-containing protein</fullName>
    </submittedName>
</protein>
<evidence type="ECO:0000256" key="5">
    <source>
        <dbReference type="ARBA" id="ARBA00022737"/>
    </source>
</evidence>
<dbReference type="Gene3D" id="3.30.559.30">
    <property type="entry name" value="Nonribosomal peptide synthetase, condensation domain"/>
    <property type="match status" value="4"/>
</dbReference>
<dbReference type="GO" id="GO:0003824">
    <property type="term" value="F:catalytic activity"/>
    <property type="evidence" value="ECO:0007669"/>
    <property type="project" value="InterPro"/>
</dbReference>
<dbReference type="InterPro" id="IPR001242">
    <property type="entry name" value="Condensation_dom"/>
</dbReference>
<organism evidence="9 10">
    <name type="scientific">[Mycobacterium] manitobense</name>
    <dbReference type="NCBI Taxonomy" id="190147"/>
    <lineage>
        <taxon>Bacteria</taxon>
        <taxon>Bacillati</taxon>
        <taxon>Actinomycetota</taxon>
        <taxon>Actinomycetes</taxon>
        <taxon>Mycobacteriales</taxon>
        <taxon>Mycobacteriaceae</taxon>
        <taxon>Mycolicibacterium</taxon>
    </lineage>
</organism>
<dbReference type="InterPro" id="IPR045851">
    <property type="entry name" value="AMP-bd_C_sf"/>
</dbReference>
<dbReference type="FunFam" id="2.30.38.10:FF:000001">
    <property type="entry name" value="Non-ribosomal peptide synthetase PvdI"/>
    <property type="match status" value="1"/>
</dbReference>
<dbReference type="InterPro" id="IPR010071">
    <property type="entry name" value="AA_adenyl_dom"/>
</dbReference>
<dbReference type="PROSITE" id="PS00455">
    <property type="entry name" value="AMP_BINDING"/>
    <property type="match status" value="2"/>
</dbReference>
<dbReference type="NCBIfam" id="TIGR01720">
    <property type="entry name" value="NRPS-para261"/>
    <property type="match status" value="1"/>
</dbReference>
<dbReference type="Gene3D" id="3.30.559.10">
    <property type="entry name" value="Chloramphenicol acetyltransferase-like domain"/>
    <property type="match status" value="4"/>
</dbReference>
<dbReference type="FunFam" id="1.10.1200.10:FF:000016">
    <property type="entry name" value="Non-ribosomal peptide synthase"/>
    <property type="match status" value="1"/>
</dbReference>
<evidence type="ECO:0000256" key="3">
    <source>
        <dbReference type="ARBA" id="ARBA00022450"/>
    </source>
</evidence>
<dbReference type="EMBL" id="JACKSJ010000141">
    <property type="protein sequence ID" value="MCV7171509.1"/>
    <property type="molecule type" value="Genomic_DNA"/>
</dbReference>
<dbReference type="InterPro" id="IPR042099">
    <property type="entry name" value="ANL_N_sf"/>
</dbReference>
<feature type="compositionally biased region" description="Basic and acidic residues" evidence="7">
    <location>
        <begin position="1"/>
        <end position="13"/>
    </location>
</feature>
<comment type="similarity">
    <text evidence="2">Belongs to the ATP-dependent AMP-binding enzyme family.</text>
</comment>
<evidence type="ECO:0000313" key="10">
    <source>
        <dbReference type="Proteomes" id="UP001140293"/>
    </source>
</evidence>
<proteinExistence type="inferred from homology"/>
<dbReference type="InterPro" id="IPR036736">
    <property type="entry name" value="ACP-like_sf"/>
</dbReference>
<keyword evidence="5" id="KW-0677">Repeat</keyword>
<dbReference type="SMART" id="SM00823">
    <property type="entry name" value="PKS_PP"/>
    <property type="match status" value="4"/>
</dbReference>
<dbReference type="Gene3D" id="3.40.50.12780">
    <property type="entry name" value="N-terminal domain of ligase-like"/>
    <property type="match status" value="1"/>
</dbReference>
<dbReference type="Pfam" id="PF13193">
    <property type="entry name" value="AMP-binding_C"/>
    <property type="match status" value="3"/>
</dbReference>
<dbReference type="FunFam" id="3.30.300.30:FF:000010">
    <property type="entry name" value="Enterobactin synthetase component F"/>
    <property type="match status" value="3"/>
</dbReference>
<dbReference type="FunFam" id="1.10.1200.10:FF:000005">
    <property type="entry name" value="Nonribosomal peptide synthetase 1"/>
    <property type="match status" value="3"/>
</dbReference>
<keyword evidence="10" id="KW-1185">Reference proteome</keyword>
<dbReference type="InterPro" id="IPR000873">
    <property type="entry name" value="AMP-dep_synth/lig_dom"/>
</dbReference>
<dbReference type="GO" id="GO:0005829">
    <property type="term" value="C:cytosol"/>
    <property type="evidence" value="ECO:0007669"/>
    <property type="project" value="TreeGrafter"/>
</dbReference>
<dbReference type="SUPFAM" id="SSF56801">
    <property type="entry name" value="Acetyl-CoA synthetase-like"/>
    <property type="match status" value="3"/>
</dbReference>
<evidence type="ECO:0000256" key="2">
    <source>
        <dbReference type="ARBA" id="ARBA00006432"/>
    </source>
</evidence>
<feature type="domain" description="Carrier" evidence="8">
    <location>
        <begin position="1076"/>
        <end position="1151"/>
    </location>
</feature>
<dbReference type="InterPro" id="IPR001031">
    <property type="entry name" value="Thioesterase"/>
</dbReference>
<dbReference type="InterPro" id="IPR020806">
    <property type="entry name" value="PKS_PP-bd"/>
</dbReference>
<dbReference type="PROSITE" id="PS00012">
    <property type="entry name" value="PHOSPHOPANTETHEINE"/>
    <property type="match status" value="4"/>
</dbReference>
<dbReference type="Pfam" id="PF00501">
    <property type="entry name" value="AMP-binding"/>
    <property type="match status" value="3"/>
</dbReference>
<dbReference type="Proteomes" id="UP001140293">
    <property type="component" value="Unassembled WGS sequence"/>
</dbReference>
<keyword evidence="3" id="KW-0596">Phosphopantetheine</keyword>
<dbReference type="GO" id="GO:0072330">
    <property type="term" value="P:monocarboxylic acid biosynthetic process"/>
    <property type="evidence" value="ECO:0007669"/>
    <property type="project" value="UniProtKB-ARBA"/>
</dbReference>
<dbReference type="InterPro" id="IPR025110">
    <property type="entry name" value="AMP-bd_C"/>
</dbReference>
<evidence type="ECO:0000259" key="8">
    <source>
        <dbReference type="PROSITE" id="PS50075"/>
    </source>
</evidence>
<sequence>LTVNGKLDKRALPEPEYGDSGGYRAPSDAVEEVLAGIYSQVLGLQRVGVDDSFFELGGDSLSAMQVVAAANKSLNAAISVRDLFEAPTVAALVSRLGDGGGRAPLVPCERPAFVPLSFAQNRLWFIDQLQGPSPVYNMVIALRLTGRVDTDALRMALSDVVIRHESLRTVFVADDGIPRQQVLPADAADFGWQIVDAAGWPVHRLEEAVGDAARHTIDLAVDTPLRATLFHVGDDEHVLVGVVHHIAADGSSIAPLVRNLGEAYLARLQGQAPGWPALPVQYVDYTLWQRARLGHLDDPDSPIAAQVAYWESALAGLPERVELPTDRPYPAKADYRGASVTVDWPADLQQRVRDVAREHDATSFMVMQAALAVLLGRLSASSDVAVGFPIAGRNDPALEELVGFFVNTLVLRVDLAENPTISELLDQVRRRSLAAFEHQDVPFEVLVDRLNPTRSMTHHPLVQVLFAWQNFAGRDDDGLDVKLGDATVSQLPIGTQTARMDLTFSLAERWTDGGEAAGIGGAVEFRTDVFDASTIETLIGRLERVLTAMTADQHQHVSDIVVLGTDEHVRIDEFGNVPVLALPAPPLKSIPALFAEQVARTPAAVALSFGDRSMTYRELDETADRLAHLLIDQGAAPGECVAVLFNRSIDAIVAILAVLKSGAAYLPIDPAHPDARIGLVLGDAAPVAAISTAGLADRLQGLGVNVIDSADPRLDTRARAALPLPAAEDVAYIIYTSGTTGVPKGVAVTHGNVTQLLESVDLDLPSEGVWTQWHSLAFDVSVWEMFGALLSGGRLVVVSESVARSPGEMHALLVAEHVTVLNQTPSAAAVLSPEGLDSVALVVAGEACPAELVDQWAPGRLMINGYGPTETWYTSFTAPLTAGSDVVPIGSPVPNAAFMVLDDHLQRVPIGVIGELYVAGHGVAQGYVGRGPLTASRFVACPSGRAGARMYRTGDLVRWGPDGQLQYLGRADEQVKIRGYRIELGDIRTALSGLDRVAQAAVIAREDRPGDKRLVGYLTGDADPAEVRAALAERLPAYMVPAAIVVMDELPLTSNGKLDRRRLPEPEYQEGEHHRDPVDAVQDLVAGIYAQVLGAHRVGIDDSFFELGGDSLSAMRVIAAVNKSLNAELAVRDLFEAPSVGQLASRVVGTGDTLEPLAVAESRPAEVPLSFAQNRLWFLDQLQGPSPIYNMVVALQLGGRLDVEALRAALADVVARHESLRTLFPARDGVPHQLVIPAEDADFGWQIVDAEGWSTERLREAIGGSARYTFDLAGQIPLRATLFRLTDSEHVLVGVVHHIAADGVSVNPLVADLGIAYQARRDGRAPERAPLPVQYVDYTLWQRAQLGDLNDTGSPIAAQLEYWEDALAGMPERLQLPTDRPYPLVADQQGANVMVEWPADVQQRLRDVARRHNATSFMVMQAALSVLLSRLSANTDVAVGFPIAGRRDPALDELVGFFVNTLVLRVDLDDDPTVGDLLGQVRARSLAAYEHQDVPFEVLVDRLNPARSMAHHPLVQVSLAWQNFAGNGDALQKLTLGDLEVSQVPAETLTARMDLSFNLSERWGEAGEYAGIGGSVEFRTDVFDAARVEELLERLQRVLIAMAADPAQRVSAIDVMGDAEHDRLNAIGNRAVLVEPAAVSASVPEVFAGNVARIPDAVALVCEGRSLTYRQLDEAANRMAHLLIGRGVGPGRIAALLLDRSAEAVVAILAVFKAGAAYLPIDPSVPSSRLEFILTDAAPAAVLTTADHRSRIEGFDVPVIDVDEPSVATHPSSALPMPSADDLAYIIYTSGTTGAPKGVAITHRNVTQLLSSLDAGLPQPGVWALCHSLSFDFSVWQMWAPLLGGGRLVVVPEAVTSSPDDFHATLVAEQVNVLTQTPSAVGMLSTEGLESAALVVGGEACPPEVVDTWAPGRVMVNAYGPTETTMCVAISAPLAAGSGVVPIGSPVPDAALFVLDPWMRPVPEGVVGELYVAGGGVGVGYVGRRGLTASRFVACPFGKPGARMYRTGDLVSWGTDGQLLYMGRADEQIKIRGFRIELGEIQAALAAIDGVEHAAVIAREDRPGDKRLVGYITGDADPAQTRNALTERLPAYMVPTAVVALEALPLTSNGKLDIRKLPAPDYAAGAQYRAPENAVEDVLAGIYADVLGVESVGVDDSFFDLGGDSIMSMQVVARARAVGLKCRARDVFVEQTVARLARVVGVADGSAAILDEGVGTVVATPIIRWLEEVGRGVDQFNQTVVAQAPQGVSDADVFTVVQALLDRHPMLRLKVVDGGRAHGWRLTVPEAGAVRAEDCLFAVEAVSDEVMVAARMRLNPANGVMLSAVWERSTSRLALVIHHLAVDGVSWRILMEDLNIVWAQRHSGQPVMLPAPTTSFARWSSLLAEHARSPQVVEQADSWRRILTAPAATAQADVEADTLASAGHLVMSLDSDTTRMLLGEVPAAFHAGVQDILLVAFVMALSEYLGGRGTAVGVDVEGHGRDDDLASDVDLSRTVGWFTTKYPVALTVGELQWSEVTSGGAALGSIIKDAKEELRRMPDGLTYGLLRYLNPDVDLDGAEPTVSFNYLGRLGSSAPSGEDAAAFWQISQDGMASIAAAAAVPMPLPHTVALNAGTLETDSGPVLHADWIYAPSVLDSGQVGTLSRLWFEALSGICAHVRSGGGGLTPSDIVPARLSQRQIDELSSEARIADILPLPPLQQGLLFHARAADGPDDDVYAVQLVFTLAGALDTGRLRDAVAAAVRRHPHLAARFCDGFDEPVQVIPAEPQVPWRLVELHAADEAEIDEICAAERAAVGDLADEPAFRAALIRTATDEYRFVLTNHHILMDGWSLPILMREIFAGYFGQRLPAAPPYRRFVTWLAEQDRHAAEAAWREMLSGFDTPTLVSSATRLDAAERRVSRFVLPEDITHAITGLARSHHTTISTVLQAAWAQMLMWLTGQDDVVFGVTVSGRPAELAGAESMVGLLINTVPVRARMSTATTTAELLEQLQRDHNDTLDHHHVALSDIHRVTGHEVLFDTLFVFENFPMDSSAAMSTEDFAITDVVTREYTHYPLTVQTSPGDQLGVRMEFDTGVFDATAVEALAARFERVLAAMTADPTMRLSSVDLLAAEERARIDEIGNRAAAVQPPAPGRSLPELFTEQVARTPDAVAVRSGERSMTYRELGDAATRLAQVLSARGARAGERVAVLLPRSADAVVAILAVLESGAAYVPIDPSQPDARLAMILADSAPVAVIATAAARARLAGHHVDVVDVDDPAVAAAPVAVLPAPAPDDIAYQIYTSGTTGVPKGVAVTHRNAVQLLESLPVDLPRAGTWTQWHSYAFDVSVWDIFAPLLGGGRLLVVPEAVAASPEDFHALLVDEQVDVLSQTPSALGMLSPDGLDSLSLVVAGEACPSELVDRWAPGRVMVNAYGPTEATVYAATSRALTAGSGVVPIGSPVPGAALFVLDRWMRPVAAGVIGELYIAGTQLAVGYLRRAGLTASRFVACPWGAPGSRMYRTGDLVRWGADGQLQYLGRADEQVKIRGYRVELGDVQAALAGLPGVSQAAVVVREDRPGDRRLVGYVTGTADSATARAQLAERLPAYMVPAAVVALQALPLTVNGKLDARMLPAPEYQDRGRYRAPGNPTETALAEIYTQVLGVEAVSVDDSFFELGGDSLSAMRLVAAVNKEFDTHIVVRTLFEAPTVAQLSQRLAGDEHEHEAEVVPVDIFKDGSGTPLCCIHDGFGLSWSYRSLATYHDGPVIGINQVPSAGEAEPDSIAGMAVLYADRIQALYPSGPYQLLGWSIGGVIAHEVAIELRRRGAVVERLILLDPALTPVAAFPTRRSLDKSRIFEKIVAASKSEVPVRSRQLVFQRAAELMDEGDGGQRELPLPLEGMLGLMARSLDANTRRLRRHRPGVFDGDAVVFVAVQREGLGKMLPGFQAKMANEGQMRRWRRNVAGDISSVPVECTHHTMLTEESLKLYGEQLREALDS</sequence>
<dbReference type="InterPro" id="IPR029058">
    <property type="entry name" value="AB_hydrolase_fold"/>
</dbReference>
<dbReference type="SUPFAM" id="SSF47336">
    <property type="entry name" value="ACP-like"/>
    <property type="match status" value="4"/>
</dbReference>
<dbReference type="Gene3D" id="3.30.300.30">
    <property type="match status" value="3"/>
</dbReference>
<feature type="domain" description="Carrier" evidence="8">
    <location>
        <begin position="2130"/>
        <end position="2204"/>
    </location>
</feature>
<evidence type="ECO:0000256" key="1">
    <source>
        <dbReference type="ARBA" id="ARBA00001957"/>
    </source>
</evidence>
<feature type="domain" description="Carrier" evidence="8">
    <location>
        <begin position="25"/>
        <end position="100"/>
    </location>
</feature>
<comment type="cofactor">
    <cofactor evidence="1">
        <name>pantetheine 4'-phosphate</name>
        <dbReference type="ChEBI" id="CHEBI:47942"/>
    </cofactor>
</comment>
<keyword evidence="6" id="KW-0045">Antibiotic biosynthesis</keyword>